<feature type="domain" description="Flagellar hook-associated protein 2 N-terminal" evidence="6">
    <location>
        <begin position="9"/>
        <end position="105"/>
    </location>
</feature>
<dbReference type="EMBL" id="JAWXXP010000001">
    <property type="protein sequence ID" value="MDX5995170.1"/>
    <property type="molecule type" value="Genomic_DNA"/>
</dbReference>
<evidence type="ECO:0000256" key="4">
    <source>
        <dbReference type="ARBA" id="ARBA00023143"/>
    </source>
</evidence>
<dbReference type="Proteomes" id="UP001278050">
    <property type="component" value="Unassembled WGS sequence"/>
</dbReference>
<evidence type="ECO:0000256" key="5">
    <source>
        <dbReference type="RuleBase" id="RU362066"/>
    </source>
</evidence>
<evidence type="ECO:0000256" key="3">
    <source>
        <dbReference type="ARBA" id="ARBA00023054"/>
    </source>
</evidence>
<evidence type="ECO:0000256" key="1">
    <source>
        <dbReference type="ARBA" id="ARBA00009764"/>
    </source>
</evidence>
<evidence type="ECO:0000313" key="10">
    <source>
        <dbReference type="Proteomes" id="UP000182413"/>
    </source>
</evidence>
<comment type="similarity">
    <text evidence="1 5">Belongs to the FliD family.</text>
</comment>
<dbReference type="Pfam" id="PF02465">
    <property type="entry name" value="FliD_N"/>
    <property type="match status" value="1"/>
</dbReference>
<keyword evidence="9" id="KW-0969">Cilium</keyword>
<keyword evidence="5" id="KW-0964">Secreted</keyword>
<accession>A0A1G7L8W3</accession>
<dbReference type="PANTHER" id="PTHR30288">
    <property type="entry name" value="FLAGELLAR CAP/ASSEMBLY PROTEIN FLID"/>
    <property type="match status" value="1"/>
</dbReference>
<comment type="subcellular location">
    <subcellularLocation>
        <location evidence="5">Secreted</location>
    </subcellularLocation>
    <subcellularLocation>
        <location evidence="5">Bacterial flagellum</location>
    </subcellularLocation>
</comment>
<protein>
    <recommendedName>
        <fullName evidence="5">Flagellar hook-associated protein 2</fullName>
        <shortName evidence="5">HAP2</shortName>
    </recommendedName>
    <alternativeName>
        <fullName evidence="5">Flagellar cap protein</fullName>
    </alternativeName>
</protein>
<dbReference type="Pfam" id="PF07195">
    <property type="entry name" value="FliD_C"/>
    <property type="match status" value="1"/>
</dbReference>
<evidence type="ECO:0000259" key="7">
    <source>
        <dbReference type="Pfam" id="PF07195"/>
    </source>
</evidence>
<dbReference type="InterPro" id="IPR003481">
    <property type="entry name" value="FliD_N"/>
</dbReference>
<dbReference type="Proteomes" id="UP000182413">
    <property type="component" value="Unassembled WGS sequence"/>
</dbReference>
<dbReference type="InterPro" id="IPR040026">
    <property type="entry name" value="FliD"/>
</dbReference>
<proteinExistence type="inferred from homology"/>
<evidence type="ECO:0000313" key="9">
    <source>
        <dbReference type="EMBL" id="SDF45957.1"/>
    </source>
</evidence>
<gene>
    <name evidence="8" type="primary">fliD</name>
    <name evidence="9" type="ORF">SAMN05216575_10855</name>
    <name evidence="8" type="ORF">SIM71_24160</name>
</gene>
<dbReference type="AlphaFoldDB" id="A0A1G7L8W3"/>
<dbReference type="OrthoDB" id="9810816at2"/>
<keyword evidence="9" id="KW-0966">Cell projection</keyword>
<dbReference type="GO" id="GO:0007155">
    <property type="term" value="P:cell adhesion"/>
    <property type="evidence" value="ECO:0007669"/>
    <property type="project" value="InterPro"/>
</dbReference>
<dbReference type="EMBL" id="FNAE01000008">
    <property type="protein sequence ID" value="SDF45957.1"/>
    <property type="molecule type" value="Genomic_DNA"/>
</dbReference>
<dbReference type="GO" id="GO:0071973">
    <property type="term" value="P:bacterial-type flagellum-dependent cell motility"/>
    <property type="evidence" value="ECO:0007669"/>
    <property type="project" value="TreeGrafter"/>
</dbReference>
<dbReference type="GO" id="GO:0005576">
    <property type="term" value="C:extracellular region"/>
    <property type="evidence" value="ECO:0007669"/>
    <property type="project" value="UniProtKB-SubCell"/>
</dbReference>
<evidence type="ECO:0000313" key="8">
    <source>
        <dbReference type="EMBL" id="MDX5995170.1"/>
    </source>
</evidence>
<dbReference type="GO" id="GO:0009421">
    <property type="term" value="C:bacterial-type flagellum filament cap"/>
    <property type="evidence" value="ECO:0007669"/>
    <property type="project" value="InterPro"/>
</dbReference>
<comment type="subunit">
    <text evidence="2 5">Homopentamer.</text>
</comment>
<evidence type="ECO:0000259" key="6">
    <source>
        <dbReference type="Pfam" id="PF02465"/>
    </source>
</evidence>
<dbReference type="InterPro" id="IPR010810">
    <property type="entry name" value="Flagellin_hook_IN_motif"/>
</dbReference>
<keyword evidence="3" id="KW-0175">Coiled coil</keyword>
<dbReference type="RefSeq" id="WP_074681272.1">
    <property type="nucleotide sequence ID" value="NZ_CBCSET010000005.1"/>
</dbReference>
<dbReference type="GO" id="GO:0009424">
    <property type="term" value="C:bacterial-type flagellum hook"/>
    <property type="evidence" value="ECO:0007669"/>
    <property type="project" value="UniProtKB-UniRule"/>
</dbReference>
<comment type="function">
    <text evidence="5">Required for morphogenesis and for the elongation of the flagellar filament by facilitating polymerization of the flagellin monomers at the tip of growing filament. Forms a capping structure, which prevents flagellin subunits (transported through the central channel of the flagellum) from leaking out without polymerization at the distal end.</text>
</comment>
<dbReference type="Pfam" id="PF07196">
    <property type="entry name" value="Flagellin_IN"/>
    <property type="match status" value="1"/>
</dbReference>
<dbReference type="InterPro" id="IPR010809">
    <property type="entry name" value="FliD_C"/>
</dbReference>
<keyword evidence="9" id="KW-0282">Flagellum</keyword>
<keyword evidence="4 5" id="KW-0975">Bacterial flagellum</keyword>
<dbReference type="PANTHER" id="PTHR30288:SF0">
    <property type="entry name" value="FLAGELLAR HOOK-ASSOCIATED PROTEIN 2"/>
    <property type="match status" value="1"/>
</dbReference>
<organism evidence="9 10">
    <name type="scientific">Ectopseudomonas alcaliphila</name>
    <dbReference type="NCBI Taxonomy" id="101564"/>
    <lineage>
        <taxon>Bacteria</taxon>
        <taxon>Pseudomonadati</taxon>
        <taxon>Pseudomonadota</taxon>
        <taxon>Gammaproteobacteria</taxon>
        <taxon>Pseudomonadales</taxon>
        <taxon>Pseudomonadaceae</taxon>
        <taxon>Ectopseudomonas</taxon>
    </lineage>
</organism>
<name>A0A1G7L8W3_9GAMM</name>
<evidence type="ECO:0000313" key="11">
    <source>
        <dbReference type="Proteomes" id="UP001278050"/>
    </source>
</evidence>
<keyword evidence="11" id="KW-1185">Reference proteome</keyword>
<sequence>MAGITGIGSGLNINEIVTALVNAEKAPKTNQLNNLEKQTTTRISAIGTLMGAMNSFKTALDALNKPSLFEARTASTSNSSVLKATAVTTAPAGTYGVQVQQLAASSKVALQSVSGVGSAAATFNSGTLEISAGSTSISVDVTAANNTLAGMRDAINEAGKGSGISATIITDDSGSRLVLSSTKTGEGNDIQVAVTEDGETTGGNALTTQAFTPEADPDNAGAFLKPSSDSGAGGVISQAKSAKLTIDGLQLVRDSNKIEDALEGVTLDLVAAQSTADLTDGKTISLTVGVDKSSVKSNLQKFVDAYNALITSSAQLTAVVEVEGSKPVAGPLVGDSTVRSVLAGLRNEIVKMTGGGESGVRALADLGITTGKDGKLSLDDATLTKALDSNFDQVGGYLTGSDGLMGRLSGFVSSYVATDGVLKQRDSALRGTLKNIDSQRESLNKRVESLETRLFAQYNAMDSLVGQLKRTSDSLSGMLANLPGFVRKDK</sequence>
<feature type="domain" description="Flagellar hook-associated protein 2 C-terminal" evidence="7">
    <location>
        <begin position="239"/>
        <end position="469"/>
    </location>
</feature>
<reference evidence="8 11" key="2">
    <citation type="submission" date="2023-11" db="EMBL/GenBank/DDBJ databases">
        <title>MicrobeMod: A computational toolkit for identifying prokaryotic methylation and restriction-modification with nanopore sequencing.</title>
        <authorList>
            <person name="Crits-Christoph A."/>
            <person name="Kang S.C."/>
            <person name="Lee H."/>
            <person name="Ostrov N."/>
        </authorList>
    </citation>
    <scope>NUCLEOTIDE SEQUENCE [LARGE SCALE GENOMIC DNA]</scope>
    <source>
        <strain evidence="8 11">ATCC BAA-571</strain>
    </source>
</reference>
<reference evidence="9 10" key="1">
    <citation type="submission" date="2016-10" db="EMBL/GenBank/DDBJ databases">
        <authorList>
            <person name="de Groot N.N."/>
        </authorList>
    </citation>
    <scope>NUCLEOTIDE SEQUENCE [LARGE SCALE GENOMIC DNA]</scope>
    <source>
        <strain evidence="9 10">JCM 10630</strain>
    </source>
</reference>
<evidence type="ECO:0000256" key="2">
    <source>
        <dbReference type="ARBA" id="ARBA00011255"/>
    </source>
</evidence>